<evidence type="ECO:0000259" key="15">
    <source>
        <dbReference type="Pfam" id="PF17655"/>
    </source>
</evidence>
<feature type="domain" description="Inward rectifier potassium channel C-terminal" evidence="15">
    <location>
        <begin position="217"/>
        <end position="389"/>
    </location>
</feature>
<evidence type="ECO:0000256" key="5">
    <source>
        <dbReference type="ARBA" id="ARBA00022882"/>
    </source>
</evidence>
<dbReference type="PANTHER" id="PTHR11767">
    <property type="entry name" value="INWARD RECTIFIER POTASSIUM CHANNEL"/>
    <property type="match status" value="1"/>
</dbReference>
<dbReference type="GO" id="GO:0005886">
    <property type="term" value="C:plasma membrane"/>
    <property type="evidence" value="ECO:0007669"/>
    <property type="project" value="TreeGrafter"/>
</dbReference>
<keyword evidence="8 12" id="KW-0406">Ion transport</keyword>
<dbReference type="InterPro" id="IPR016449">
    <property type="entry name" value="K_chnl_inward-rec_Kir"/>
</dbReference>
<dbReference type="SUPFAM" id="SSF81324">
    <property type="entry name" value="Voltage-gated potassium channels"/>
    <property type="match status" value="1"/>
</dbReference>
<comment type="catalytic activity">
    <reaction evidence="11">
        <text>K(+)(in) = K(+)(out)</text>
        <dbReference type="Rhea" id="RHEA:29463"/>
        <dbReference type="ChEBI" id="CHEBI:29103"/>
    </reaction>
</comment>
<evidence type="ECO:0000256" key="1">
    <source>
        <dbReference type="ARBA" id="ARBA00004141"/>
    </source>
</evidence>
<evidence type="ECO:0000256" key="8">
    <source>
        <dbReference type="ARBA" id="ARBA00023065"/>
    </source>
</evidence>
<dbReference type="GO" id="GO:0034702">
    <property type="term" value="C:monoatomic ion channel complex"/>
    <property type="evidence" value="ECO:0007669"/>
    <property type="project" value="UniProtKB-KW"/>
</dbReference>
<feature type="transmembrane region" description="Helical" evidence="13">
    <location>
        <begin position="105"/>
        <end position="130"/>
    </location>
</feature>
<dbReference type="Pfam" id="PF17655">
    <property type="entry name" value="IRK_C"/>
    <property type="match status" value="1"/>
</dbReference>
<name>A0A1B6DTB2_9HEMI</name>
<comment type="similarity">
    <text evidence="12">Belongs to the inward rectifier-type potassium channel (TC 1.A.2.1) family.</text>
</comment>
<keyword evidence="6 12" id="KW-0630">Potassium</keyword>
<keyword evidence="4 12" id="KW-0812">Transmembrane</keyword>
<accession>A0A1B6DTB2</accession>
<organism evidence="16">
    <name type="scientific">Clastoptera arizonana</name>
    <name type="common">Arizona spittle bug</name>
    <dbReference type="NCBI Taxonomy" id="38151"/>
    <lineage>
        <taxon>Eukaryota</taxon>
        <taxon>Metazoa</taxon>
        <taxon>Ecdysozoa</taxon>
        <taxon>Arthropoda</taxon>
        <taxon>Hexapoda</taxon>
        <taxon>Insecta</taxon>
        <taxon>Pterygota</taxon>
        <taxon>Neoptera</taxon>
        <taxon>Paraneoptera</taxon>
        <taxon>Hemiptera</taxon>
        <taxon>Auchenorrhyncha</taxon>
        <taxon>Cercopoidea</taxon>
        <taxon>Clastopteridae</taxon>
        <taxon>Clastoptera</taxon>
    </lineage>
</organism>
<evidence type="ECO:0000256" key="2">
    <source>
        <dbReference type="ARBA" id="ARBA00022448"/>
    </source>
</evidence>
<keyword evidence="2 12" id="KW-0813">Transport</keyword>
<proteinExistence type="inferred from homology"/>
<evidence type="ECO:0000256" key="6">
    <source>
        <dbReference type="ARBA" id="ARBA00022958"/>
    </source>
</evidence>
<dbReference type="Pfam" id="PF01007">
    <property type="entry name" value="IRK"/>
    <property type="match status" value="1"/>
</dbReference>
<evidence type="ECO:0008006" key="17">
    <source>
        <dbReference type="Google" id="ProtNLM"/>
    </source>
</evidence>
<keyword evidence="3 12" id="KW-0633">Potassium transport</keyword>
<keyword evidence="9 13" id="KW-0472">Membrane</keyword>
<dbReference type="InterPro" id="IPR041647">
    <property type="entry name" value="IRK_C"/>
</dbReference>
<evidence type="ECO:0000259" key="14">
    <source>
        <dbReference type="Pfam" id="PF01007"/>
    </source>
</evidence>
<feature type="domain" description="Potassium channel inwardly rectifying transmembrane" evidence="14">
    <location>
        <begin position="70"/>
        <end position="210"/>
    </location>
</feature>
<evidence type="ECO:0000256" key="10">
    <source>
        <dbReference type="ARBA" id="ARBA00023303"/>
    </source>
</evidence>
<dbReference type="GO" id="GO:0005242">
    <property type="term" value="F:inward rectifier potassium channel activity"/>
    <property type="evidence" value="ECO:0007669"/>
    <property type="project" value="InterPro"/>
</dbReference>
<evidence type="ECO:0000256" key="11">
    <source>
        <dbReference type="ARBA" id="ARBA00034430"/>
    </source>
</evidence>
<dbReference type="AlphaFoldDB" id="A0A1B6DTB2"/>
<evidence type="ECO:0000256" key="12">
    <source>
        <dbReference type="RuleBase" id="RU003822"/>
    </source>
</evidence>
<dbReference type="InterPro" id="IPR013518">
    <property type="entry name" value="K_chnl_inward-rec_Kir_cyto"/>
</dbReference>
<dbReference type="Gene3D" id="1.10.287.70">
    <property type="match status" value="1"/>
</dbReference>
<evidence type="ECO:0000313" key="16">
    <source>
        <dbReference type="EMBL" id="JAS28913.1"/>
    </source>
</evidence>
<dbReference type="PANTHER" id="PTHR11767:SF113">
    <property type="entry name" value="INWARDLY RECTIFYING POTASSIUM CHANNEL 2, ISOFORM D"/>
    <property type="match status" value="1"/>
</dbReference>
<keyword evidence="7 13" id="KW-1133">Transmembrane helix</keyword>
<dbReference type="Gene3D" id="2.60.40.1400">
    <property type="entry name" value="G protein-activated inward rectifier potassium channel 1"/>
    <property type="match status" value="1"/>
</dbReference>
<dbReference type="FunFam" id="1.10.287.70:FF:000078">
    <property type="entry name" value="Putative Inward rectifier potassium channel"/>
    <property type="match status" value="1"/>
</dbReference>
<sequence>MYHTAAMDDRHSIAEHGITENRTSYSVLSEAEQCMVKSNPLKHQVHTQCSVRSKYRNPTLLHRKLRRRAVFKNGECNIIQIHVPKKHRKYMQDLFTTMVDVKWRWTFFVFALSFLISWFFFAVIWYVIVVTHGDLEPDHEPGFVPCVLNINGFVSCFLYSMEVQTTIGFGGRVITEECPEGIFMMFAQSIVGMMIQAFMVGFVFAKMARPKQRTQTLLFSRYAVISLRDGKLCLMFRVGDMREKSHFIGASIRAELVRPHATKEGEYISPFLCELKLQADDSDSDLFMIWPNVVVHVIDETSPLYNMNAADIIHEHFEIVVILEGTTESTGQTSQARTSYLPSEILWGHRFQPLVNYNKEKLSYLIDYSLFHNTYQVDTPLCSAHEMRNYAEIERQPSPVTFT</sequence>
<comment type="subcellular location">
    <subcellularLocation>
        <location evidence="1 12">Membrane</location>
        <topology evidence="1 12">Multi-pass membrane protein</topology>
    </subcellularLocation>
</comment>
<evidence type="ECO:0000256" key="13">
    <source>
        <dbReference type="SAM" id="Phobius"/>
    </source>
</evidence>
<gene>
    <name evidence="16" type="ORF">g.11603</name>
</gene>
<feature type="transmembrane region" description="Helical" evidence="13">
    <location>
        <begin position="181"/>
        <end position="205"/>
    </location>
</feature>
<dbReference type="PRINTS" id="PR01320">
    <property type="entry name" value="KIRCHANNEL"/>
</dbReference>
<dbReference type="EMBL" id="GEDC01008385">
    <property type="protein sequence ID" value="JAS28913.1"/>
    <property type="molecule type" value="Transcribed_RNA"/>
</dbReference>
<dbReference type="GO" id="GO:1990573">
    <property type="term" value="P:potassium ion import across plasma membrane"/>
    <property type="evidence" value="ECO:0007669"/>
    <property type="project" value="TreeGrafter"/>
</dbReference>
<dbReference type="PIRSF" id="PIRSF005465">
    <property type="entry name" value="GIRK_kir"/>
    <property type="match status" value="1"/>
</dbReference>
<dbReference type="InterPro" id="IPR014756">
    <property type="entry name" value="Ig_E-set"/>
</dbReference>
<evidence type="ECO:0000256" key="4">
    <source>
        <dbReference type="ARBA" id="ARBA00022692"/>
    </source>
</evidence>
<protein>
    <recommendedName>
        <fullName evidence="17">Inward rectifier potassium channel C-terminal domain-containing protein</fullName>
    </recommendedName>
</protein>
<dbReference type="SUPFAM" id="SSF81296">
    <property type="entry name" value="E set domains"/>
    <property type="match status" value="1"/>
</dbReference>
<reference evidence="16" key="1">
    <citation type="submission" date="2015-12" db="EMBL/GenBank/DDBJ databases">
        <title>De novo transcriptome assembly of four potential Pierce s Disease insect vectors from Arizona vineyards.</title>
        <authorList>
            <person name="Tassone E.E."/>
        </authorList>
    </citation>
    <scope>NUCLEOTIDE SEQUENCE</scope>
</reference>
<dbReference type="InterPro" id="IPR040445">
    <property type="entry name" value="Kir_TM"/>
</dbReference>
<evidence type="ECO:0000256" key="3">
    <source>
        <dbReference type="ARBA" id="ARBA00022538"/>
    </source>
</evidence>
<keyword evidence="5 12" id="KW-0851">Voltage-gated channel</keyword>
<evidence type="ECO:0000256" key="9">
    <source>
        <dbReference type="ARBA" id="ARBA00023136"/>
    </source>
</evidence>
<dbReference type="FunFam" id="2.60.40.1400:FF:000001">
    <property type="entry name" value="G protein-activated inward rectifier potassium channel 2"/>
    <property type="match status" value="1"/>
</dbReference>
<dbReference type="GO" id="GO:0034765">
    <property type="term" value="P:regulation of monoatomic ion transmembrane transport"/>
    <property type="evidence" value="ECO:0007669"/>
    <property type="project" value="TreeGrafter"/>
</dbReference>
<keyword evidence="10 12" id="KW-0407">Ion channel</keyword>
<evidence type="ECO:0000256" key="7">
    <source>
        <dbReference type="ARBA" id="ARBA00022989"/>
    </source>
</evidence>